<dbReference type="InterPro" id="IPR006311">
    <property type="entry name" value="TAT_signal"/>
</dbReference>
<proteinExistence type="predicted"/>
<feature type="chain" id="PRO_5016156700" description="DUF6299 domain-containing protein" evidence="1">
    <location>
        <begin position="35"/>
        <end position="156"/>
    </location>
</feature>
<dbReference type="Pfam" id="PF19816">
    <property type="entry name" value="DUF6299"/>
    <property type="match status" value="1"/>
</dbReference>
<dbReference type="PROSITE" id="PS51318">
    <property type="entry name" value="TAT"/>
    <property type="match status" value="1"/>
</dbReference>
<dbReference type="OrthoDB" id="3873198at2"/>
<gene>
    <name evidence="3" type="ORF">DMT42_29505</name>
</gene>
<dbReference type="RefSeq" id="WP_110631897.1">
    <property type="nucleotide sequence ID" value="NZ_CP029788.1"/>
</dbReference>
<name>A0A2U9P8D6_STRAS</name>
<sequence length="156" mass="16006">MNGSPSPTLRRTLCGILGVAAAGAALLLPAAASAAPRHAADPYEVVTVDPTGRIAADGTVTLSGTYRCLGSGPVFVSSSVGRQTSTMNVRYGIGGSRAVCDGAEHRWVNTGRPTPGSLEPGTARVEATLMELRTQGLLPLPRFHAARQQDVTLVAG</sequence>
<evidence type="ECO:0000313" key="4">
    <source>
        <dbReference type="Proteomes" id="UP000247634"/>
    </source>
</evidence>
<dbReference type="InterPro" id="IPR046266">
    <property type="entry name" value="DUF6299"/>
</dbReference>
<evidence type="ECO:0000259" key="2">
    <source>
        <dbReference type="Pfam" id="PF19816"/>
    </source>
</evidence>
<evidence type="ECO:0000256" key="1">
    <source>
        <dbReference type="SAM" id="SignalP"/>
    </source>
</evidence>
<dbReference type="Proteomes" id="UP000247634">
    <property type="component" value="Chromosome"/>
</dbReference>
<keyword evidence="1" id="KW-0732">Signal</keyword>
<dbReference type="EMBL" id="CP029788">
    <property type="protein sequence ID" value="AWT46020.1"/>
    <property type="molecule type" value="Genomic_DNA"/>
</dbReference>
<feature type="domain" description="DUF6299" evidence="2">
    <location>
        <begin position="42"/>
        <end position="155"/>
    </location>
</feature>
<protein>
    <recommendedName>
        <fullName evidence="2">DUF6299 domain-containing protein</fullName>
    </recommendedName>
</protein>
<keyword evidence="4" id="KW-1185">Reference proteome</keyword>
<feature type="signal peptide" evidence="1">
    <location>
        <begin position="1"/>
        <end position="34"/>
    </location>
</feature>
<evidence type="ECO:0000313" key="3">
    <source>
        <dbReference type="EMBL" id="AWT46020.1"/>
    </source>
</evidence>
<organism evidence="3 4">
    <name type="scientific">Streptomyces actuosus</name>
    <dbReference type="NCBI Taxonomy" id="1885"/>
    <lineage>
        <taxon>Bacteria</taxon>
        <taxon>Bacillati</taxon>
        <taxon>Actinomycetota</taxon>
        <taxon>Actinomycetes</taxon>
        <taxon>Kitasatosporales</taxon>
        <taxon>Streptomycetaceae</taxon>
        <taxon>Streptomyces</taxon>
    </lineage>
</organism>
<reference evidence="3 4" key="1">
    <citation type="submission" date="2018-06" db="EMBL/GenBank/DDBJ databases">
        <title>The complete genome sequence of a nosiheptide producer Streptomyces actuosus ATCC 25421: deducing the ability of producing a new class III lantibiotics.</title>
        <authorList>
            <person name="Liu W."/>
            <person name="Sun F."/>
            <person name="Hu Y."/>
        </authorList>
    </citation>
    <scope>NUCLEOTIDE SEQUENCE [LARGE SCALE GENOMIC DNA]</scope>
    <source>
        <strain evidence="3 4">ATCC 25421</strain>
    </source>
</reference>
<dbReference type="KEGG" id="sact:DMT42_29505"/>
<accession>A0A2U9P8D6</accession>
<dbReference type="AlphaFoldDB" id="A0A2U9P8D6"/>